<evidence type="ECO:0000313" key="4">
    <source>
        <dbReference type="Proteomes" id="UP000800094"/>
    </source>
</evidence>
<feature type="compositionally biased region" description="Polar residues" evidence="1">
    <location>
        <begin position="59"/>
        <end position="74"/>
    </location>
</feature>
<dbReference type="RefSeq" id="XP_033691826.1">
    <property type="nucleotide sequence ID" value="XM_033825467.1"/>
</dbReference>
<feature type="compositionally biased region" description="Low complexity" evidence="1">
    <location>
        <begin position="24"/>
        <end position="46"/>
    </location>
</feature>
<organism evidence="3 4">
    <name type="scientific">Trematosphaeria pertusa</name>
    <dbReference type="NCBI Taxonomy" id="390896"/>
    <lineage>
        <taxon>Eukaryota</taxon>
        <taxon>Fungi</taxon>
        <taxon>Dikarya</taxon>
        <taxon>Ascomycota</taxon>
        <taxon>Pezizomycotina</taxon>
        <taxon>Dothideomycetes</taxon>
        <taxon>Pleosporomycetidae</taxon>
        <taxon>Pleosporales</taxon>
        <taxon>Massarineae</taxon>
        <taxon>Trematosphaeriaceae</taxon>
        <taxon>Trematosphaeria</taxon>
    </lineage>
</organism>
<sequence length="987" mass="109064">MADRRPLIHEASEGSDTANNTPALPSLGFSSGSHSLGFSPIAQVSPPSSPPASRPGYQRLQSDATAVERNTPSTVHEEDEEDIADSFRRRTAAGLGIDSPASPPANSRRVSIQTIPRRPVAFGPKSPPIKSPSTLSPPGTGDPFIGGFPKDSPGSTPDLRRERYSPRDEGGEYEDYRRGVLKNATKSSTSLNDDYQQYLHSSDTERLRKGTSIKSAYETNFRPNHECPTAKDFYQSRFTWISITIVIICFFSTVFSGIFLGLALKAPRYGRRITSQGSFKPSDAIILTSVMAKLIELSFVTSFVAFLGQVLSRRAFMKEQGRGVTLSELSMWRWVVQPGTLITHFETARYSGLSVLGILSLLSAILATLYTPAATALVQPMLKDGDWDNKLFAGRVKTDVANIKYLQSICETPITLDMDKENAGNTCLQIEHAGQGYHNYQRYLSYWNQASRYGNGTSDQHNRPPGFGLLHENTTITAQWVNVIDTIEVSKQHKRAVNNVSLAMPHSGVFAAARDQRNDILQPEELNSEGTYVLRASVPSPVLNVLCTNLKEDELAPIVYSAWPNSEDVDINSWTTLSAIATTANKTVVDDIFGWTKRDSEAFTDYPPVFAKYPNAFNTIMNHTSYYWGRDSIYLLGGGGAMDDGINLNGTYVLCKIRVYMTPECSTRYNVTGSGGTMEALCEDKNDGMAYIKSMTNATQGQSVLNWRYVGFDWANSMSLNTGIMDGNASNSRLLTQLILHENAKGEIDLNPALPSPAEALAVMSGCTLLMSWIDAPFVMFWNYTRPNLDEYQTQFFNASVKAQQYASGGVDNVSKGWIVILLLVFLMNIFVLIYFLFHKGLVTDFSEPPNLFALAVNSPPSHLFAGSCGGGPEGKQYVVNWFVNTEGDHLYMEPGQNPVHDHSHHAHPHVHVHHAPNPAKPSGTGFFGGVTAPFNKLRERGLHFGRTQDQTRLRPASVVETDFELEDGHTKTQRQYAKLAKRRSML</sequence>
<feature type="transmembrane region" description="Helical" evidence="2">
    <location>
        <begin position="350"/>
        <end position="373"/>
    </location>
</feature>
<feature type="transmembrane region" description="Helical" evidence="2">
    <location>
        <begin position="238"/>
        <end position="264"/>
    </location>
</feature>
<protein>
    <submittedName>
        <fullName evidence="3">Uncharacterized protein</fullName>
    </submittedName>
</protein>
<feature type="compositionally biased region" description="Polar residues" evidence="1">
    <location>
        <begin position="104"/>
        <end position="114"/>
    </location>
</feature>
<feature type="transmembrane region" description="Helical" evidence="2">
    <location>
        <begin position="818"/>
        <end position="838"/>
    </location>
</feature>
<keyword evidence="2" id="KW-0472">Membrane</keyword>
<gene>
    <name evidence="3" type="ORF">BU26DRAFT_473333</name>
</gene>
<feature type="compositionally biased region" description="Basic and acidic residues" evidence="1">
    <location>
        <begin position="158"/>
        <end position="174"/>
    </location>
</feature>
<keyword evidence="2" id="KW-0812">Transmembrane</keyword>
<keyword evidence="2" id="KW-1133">Transmembrane helix</keyword>
<dbReference type="AlphaFoldDB" id="A0A6A6J3N4"/>
<evidence type="ECO:0000256" key="2">
    <source>
        <dbReference type="SAM" id="Phobius"/>
    </source>
</evidence>
<feature type="compositionally biased region" description="Polar residues" evidence="1">
    <location>
        <begin position="14"/>
        <end position="23"/>
    </location>
</feature>
<feature type="compositionally biased region" description="Basic and acidic residues" evidence="1">
    <location>
        <begin position="1"/>
        <end position="12"/>
    </location>
</feature>
<dbReference type="Proteomes" id="UP000800094">
    <property type="component" value="Unassembled WGS sequence"/>
</dbReference>
<reference evidence="3" key="1">
    <citation type="journal article" date="2020" name="Stud. Mycol.">
        <title>101 Dothideomycetes genomes: a test case for predicting lifestyles and emergence of pathogens.</title>
        <authorList>
            <person name="Haridas S."/>
            <person name="Albert R."/>
            <person name="Binder M."/>
            <person name="Bloem J."/>
            <person name="Labutti K."/>
            <person name="Salamov A."/>
            <person name="Andreopoulos B."/>
            <person name="Baker S."/>
            <person name="Barry K."/>
            <person name="Bills G."/>
            <person name="Bluhm B."/>
            <person name="Cannon C."/>
            <person name="Castanera R."/>
            <person name="Culley D."/>
            <person name="Daum C."/>
            <person name="Ezra D."/>
            <person name="Gonzalez J."/>
            <person name="Henrissat B."/>
            <person name="Kuo A."/>
            <person name="Liang C."/>
            <person name="Lipzen A."/>
            <person name="Lutzoni F."/>
            <person name="Magnuson J."/>
            <person name="Mondo S."/>
            <person name="Nolan M."/>
            <person name="Ohm R."/>
            <person name="Pangilinan J."/>
            <person name="Park H.-J."/>
            <person name="Ramirez L."/>
            <person name="Alfaro M."/>
            <person name="Sun H."/>
            <person name="Tritt A."/>
            <person name="Yoshinaga Y."/>
            <person name="Zwiers L.-H."/>
            <person name="Turgeon B."/>
            <person name="Goodwin S."/>
            <person name="Spatafora J."/>
            <person name="Crous P."/>
            <person name="Grigoriev I."/>
        </authorList>
    </citation>
    <scope>NUCLEOTIDE SEQUENCE</scope>
    <source>
        <strain evidence="3">CBS 122368</strain>
    </source>
</reference>
<dbReference type="GeneID" id="54578797"/>
<feature type="region of interest" description="Disordered" evidence="1">
    <location>
        <begin position="1"/>
        <end position="174"/>
    </location>
</feature>
<evidence type="ECO:0000313" key="3">
    <source>
        <dbReference type="EMBL" id="KAF2256822.1"/>
    </source>
</evidence>
<feature type="transmembrane region" description="Helical" evidence="2">
    <location>
        <begin position="284"/>
        <end position="307"/>
    </location>
</feature>
<evidence type="ECO:0000256" key="1">
    <source>
        <dbReference type="SAM" id="MobiDB-lite"/>
    </source>
</evidence>
<dbReference type="EMBL" id="ML987189">
    <property type="protein sequence ID" value="KAF2256822.1"/>
    <property type="molecule type" value="Genomic_DNA"/>
</dbReference>
<name>A0A6A6J3N4_9PLEO</name>
<keyword evidence="4" id="KW-1185">Reference proteome</keyword>
<dbReference type="OrthoDB" id="4721035at2759"/>
<proteinExistence type="predicted"/>
<accession>A0A6A6J3N4</accession>